<evidence type="ECO:0000256" key="2">
    <source>
        <dbReference type="SAM" id="Phobius"/>
    </source>
</evidence>
<accession>A0A0R1MXD1</accession>
<comment type="similarity">
    <text evidence="1">Belongs to the UPF0177 family.</text>
</comment>
<dbReference type="RefSeq" id="WP_057820406.1">
    <property type="nucleotide sequence ID" value="NZ_AZEC01000006.1"/>
</dbReference>
<feature type="transmembrane region" description="Helical" evidence="2">
    <location>
        <begin position="362"/>
        <end position="382"/>
    </location>
</feature>
<dbReference type="OrthoDB" id="2319903at2"/>
<dbReference type="GO" id="GO:0080120">
    <property type="term" value="P:CAAX-box protein maturation"/>
    <property type="evidence" value="ECO:0007669"/>
    <property type="project" value="UniProtKB-ARBA"/>
</dbReference>
<dbReference type="PATRIC" id="fig|1423792.3.peg.2846"/>
<feature type="transmembrane region" description="Helical" evidence="2">
    <location>
        <begin position="12"/>
        <end position="30"/>
    </location>
</feature>
<reference evidence="4 5" key="1">
    <citation type="journal article" date="2015" name="Genome Announc.">
        <title>Expanding the biotechnology potential of lactobacilli through comparative genomics of 213 strains and associated genera.</title>
        <authorList>
            <person name="Sun Z."/>
            <person name="Harris H.M."/>
            <person name="McCann A."/>
            <person name="Guo C."/>
            <person name="Argimon S."/>
            <person name="Zhang W."/>
            <person name="Yang X."/>
            <person name="Jeffery I.B."/>
            <person name="Cooney J.C."/>
            <person name="Kagawa T.F."/>
            <person name="Liu W."/>
            <person name="Song Y."/>
            <person name="Salvetti E."/>
            <person name="Wrobel A."/>
            <person name="Rasinkangas P."/>
            <person name="Parkhill J."/>
            <person name="Rea M.C."/>
            <person name="O'Sullivan O."/>
            <person name="Ritari J."/>
            <person name="Douillard F.P."/>
            <person name="Paul Ross R."/>
            <person name="Yang R."/>
            <person name="Briner A.E."/>
            <person name="Felis G.E."/>
            <person name="de Vos W.M."/>
            <person name="Barrangou R."/>
            <person name="Klaenhammer T.R."/>
            <person name="Caufield P.W."/>
            <person name="Cui Y."/>
            <person name="Zhang H."/>
            <person name="O'Toole P.W."/>
        </authorList>
    </citation>
    <scope>NUCLEOTIDE SEQUENCE [LARGE SCALE GENOMIC DNA]</scope>
    <source>
        <strain evidence="4 5">DSM 12744</strain>
    </source>
</reference>
<name>A0A0R1MXD1_9LACO</name>
<dbReference type="Pfam" id="PF02517">
    <property type="entry name" value="Rce1-like"/>
    <property type="match status" value="1"/>
</dbReference>
<proteinExistence type="inferred from homology"/>
<protein>
    <recommendedName>
        <fullName evidence="3">CAAX prenyl protease 2/Lysostaphin resistance protein A-like domain-containing protein</fullName>
    </recommendedName>
</protein>
<evidence type="ECO:0000313" key="5">
    <source>
        <dbReference type="Proteomes" id="UP000051330"/>
    </source>
</evidence>
<feature type="transmembrane region" description="Helical" evidence="2">
    <location>
        <begin position="204"/>
        <end position="222"/>
    </location>
</feature>
<organism evidence="4 5">
    <name type="scientific">Schleiferilactobacillus perolens DSM 12744</name>
    <dbReference type="NCBI Taxonomy" id="1423792"/>
    <lineage>
        <taxon>Bacteria</taxon>
        <taxon>Bacillati</taxon>
        <taxon>Bacillota</taxon>
        <taxon>Bacilli</taxon>
        <taxon>Lactobacillales</taxon>
        <taxon>Lactobacillaceae</taxon>
        <taxon>Schleiferilactobacillus</taxon>
    </lineage>
</organism>
<dbReference type="GO" id="GO:0004175">
    <property type="term" value="F:endopeptidase activity"/>
    <property type="evidence" value="ECO:0007669"/>
    <property type="project" value="UniProtKB-ARBA"/>
</dbReference>
<evidence type="ECO:0000313" key="4">
    <source>
        <dbReference type="EMBL" id="KRL12799.1"/>
    </source>
</evidence>
<feature type="transmembrane region" description="Helical" evidence="2">
    <location>
        <begin position="72"/>
        <end position="95"/>
    </location>
</feature>
<feature type="domain" description="CAAX prenyl protease 2/Lysostaphin resistance protein A-like" evidence="3">
    <location>
        <begin position="246"/>
        <end position="347"/>
    </location>
</feature>
<dbReference type="AlphaFoldDB" id="A0A0R1MXD1"/>
<feature type="transmembrane region" description="Helical" evidence="2">
    <location>
        <begin position="316"/>
        <end position="342"/>
    </location>
</feature>
<feature type="transmembrane region" description="Helical" evidence="2">
    <location>
        <begin position="174"/>
        <end position="192"/>
    </location>
</feature>
<feature type="transmembrane region" description="Helical" evidence="2">
    <location>
        <begin position="284"/>
        <end position="304"/>
    </location>
</feature>
<keyword evidence="5" id="KW-1185">Reference proteome</keyword>
<dbReference type="InterPro" id="IPR003675">
    <property type="entry name" value="Rce1/LyrA-like_dom"/>
</dbReference>
<keyword evidence="2" id="KW-0812">Transmembrane</keyword>
<feature type="transmembrane region" description="Helical" evidence="2">
    <location>
        <begin position="42"/>
        <end position="60"/>
    </location>
</feature>
<gene>
    <name evidence="4" type="ORF">FD09_GL002786</name>
</gene>
<keyword evidence="2" id="KW-0472">Membrane</keyword>
<feature type="transmembrane region" description="Helical" evidence="2">
    <location>
        <begin position="137"/>
        <end position="154"/>
    </location>
</feature>
<sequence length="399" mass="44836">MDKQARQYRRWTMWTVLLAALISMGWRAWAVLQLHRGKISQLILQLVIFAVFTVFLYLFLYHSGHGRWHSVLAYAMSIVFLNLTSILLADLLTMLHNSTHLPALIMAPLGILLMVGIAILFAKVVLPEIKSTLDRTLMLLFVVFSAFGLYPTMFWSPMGLAKHGILGDVIDTNLMGILMFVLASFVFAPLWHIKLPRWRFNKNLRWSILLIAVVVGTAYVIFNGFSTADQWQTLLTHWAVPHYPKLNLFYQALEAGIGEEWLHRGLIVSLLLTLPQHWAHRSPFTLALISGAIFGLWHITNLVVQNVPATVNQMISAFGGGLFMAALYFYSGSISLAILMHTMTDLMGFFATGTVISTTPNLYQWEITIITTLIFVAAAALLTMGKQRAVAQQTLDSLT</sequence>
<evidence type="ECO:0000256" key="1">
    <source>
        <dbReference type="ARBA" id="ARBA00009067"/>
    </source>
</evidence>
<dbReference type="STRING" id="1423792.FD09_GL002786"/>
<keyword evidence="2" id="KW-1133">Transmembrane helix</keyword>
<dbReference type="EMBL" id="AZEC01000006">
    <property type="protein sequence ID" value="KRL12799.1"/>
    <property type="molecule type" value="Genomic_DNA"/>
</dbReference>
<evidence type="ECO:0000259" key="3">
    <source>
        <dbReference type="Pfam" id="PF02517"/>
    </source>
</evidence>
<feature type="transmembrane region" description="Helical" evidence="2">
    <location>
        <begin position="101"/>
        <end position="125"/>
    </location>
</feature>
<comment type="caution">
    <text evidence="4">The sequence shown here is derived from an EMBL/GenBank/DDBJ whole genome shotgun (WGS) entry which is preliminary data.</text>
</comment>
<dbReference type="Proteomes" id="UP000051330">
    <property type="component" value="Unassembled WGS sequence"/>
</dbReference>